<evidence type="ECO:0000313" key="2">
    <source>
        <dbReference type="Proteomes" id="UP000214596"/>
    </source>
</evidence>
<dbReference type="InterPro" id="IPR021523">
    <property type="entry name" value="DUF3187"/>
</dbReference>
<reference evidence="1 2" key="1">
    <citation type="journal article" date="2017" name="Appl. Environ. Microbiol.">
        <title>Parallel evolution of two clades of a major Atlantic endemic Vibrio parahaemolyticus pathogen lineage by independent acquisition of related pathogenicity islands.</title>
        <authorList>
            <person name="Xu F."/>
            <person name="Gonzalez-Escalona N."/>
            <person name="Drees K.P."/>
            <person name="Sebra R.P."/>
            <person name="Cooper V.S."/>
            <person name="Jones S.H."/>
            <person name="Whistler C.A."/>
        </authorList>
    </citation>
    <scope>NUCLEOTIDE SEQUENCE [LARGE SCALE GENOMIC DNA]</scope>
    <source>
        <strain evidence="1 2">MAVP-3</strain>
    </source>
</reference>
<name>A0A0L8SM12_VIBPH</name>
<sequence length="331" mass="38123">MKKKRWQPTILAFAFWLPASTFASNDLYGPLRSYAQSPMQVVSHTNHLRSGFSLPSEYIEAYGSATIASVWAHTDEYALDYYHNQLEIGAKWQVSSQWQWELNYRWVFAADNHLDGLTESFHDLFGIGQNGRDKVDKNRFYISMPQYDVLEDGFEGQTIANNLSMYVQYQILQNERHGLSLGGSLYYNKVAHGTFKGSNFEQGVQLNYSYRYGAHAFYSMFGMTFRSDDRALLDLPYRHNTAAMAGGYRYAPWENHHFIVEYHWYQGSTEGPAEFADASNEIVMGYRYLMGNSALEIMAIENARNMDNSTDIAFTIGYRHLFSSDSESEFL</sequence>
<dbReference type="Pfam" id="PF11383">
    <property type="entry name" value="DUF3187"/>
    <property type="match status" value="1"/>
</dbReference>
<proteinExistence type="predicted"/>
<dbReference type="OMA" id="WELNYRW"/>
<protein>
    <submittedName>
        <fullName evidence="1">Uncharacterized protein</fullName>
    </submittedName>
</protein>
<dbReference type="AlphaFoldDB" id="A0A0L8SM12"/>
<dbReference type="EMBL" id="NIXT01001002">
    <property type="protein sequence ID" value="OXE31751.1"/>
    <property type="molecule type" value="Genomic_DNA"/>
</dbReference>
<dbReference type="GeneID" id="1188784"/>
<gene>
    <name evidence="1" type="ORF">CA163_16250</name>
</gene>
<organism evidence="1 2">
    <name type="scientific">Vibrio parahaemolyticus</name>
    <dbReference type="NCBI Taxonomy" id="670"/>
    <lineage>
        <taxon>Bacteria</taxon>
        <taxon>Pseudomonadati</taxon>
        <taxon>Pseudomonadota</taxon>
        <taxon>Gammaproteobacteria</taxon>
        <taxon>Vibrionales</taxon>
        <taxon>Vibrionaceae</taxon>
        <taxon>Vibrio</taxon>
    </lineage>
</organism>
<comment type="caution">
    <text evidence="1">The sequence shown here is derived from an EMBL/GenBank/DDBJ whole genome shotgun (WGS) entry which is preliminary data.</text>
</comment>
<accession>A0A0L8SM12</accession>
<dbReference type="RefSeq" id="WP_005462610.1">
    <property type="nucleotide sequence ID" value="NZ_CANUHY010000001.1"/>
</dbReference>
<dbReference type="Proteomes" id="UP000214596">
    <property type="component" value="Unassembled WGS sequence"/>
</dbReference>
<evidence type="ECO:0000313" key="1">
    <source>
        <dbReference type="EMBL" id="OXE31751.1"/>
    </source>
</evidence>
<dbReference type="OrthoDB" id="5852241at2"/>